<evidence type="ECO:0000256" key="3">
    <source>
        <dbReference type="ARBA" id="ARBA00022651"/>
    </source>
</evidence>
<evidence type="ECO:0008006" key="10">
    <source>
        <dbReference type="Google" id="ProtNLM"/>
    </source>
</evidence>
<dbReference type="Gene3D" id="3.40.50.1820">
    <property type="entry name" value="alpha/beta hydrolase"/>
    <property type="match status" value="1"/>
</dbReference>
<evidence type="ECO:0000256" key="1">
    <source>
        <dbReference type="ARBA" id="ARBA00004613"/>
    </source>
</evidence>
<dbReference type="SUPFAM" id="SSF53474">
    <property type="entry name" value="alpha/beta-Hydrolases"/>
    <property type="match status" value="1"/>
</dbReference>
<protein>
    <recommendedName>
        <fullName evidence="10">Polyhydroxybutyrate depolymerase</fullName>
    </recommendedName>
</protein>
<keyword evidence="4" id="KW-0732">Signal</keyword>
<reference evidence="8" key="2">
    <citation type="submission" date="2020-09" db="EMBL/GenBank/DDBJ databases">
        <authorList>
            <person name="Sun Q."/>
            <person name="Kim S."/>
        </authorList>
    </citation>
    <scope>NUCLEOTIDE SEQUENCE</scope>
    <source>
        <strain evidence="8">KCTC 23310</strain>
    </source>
</reference>
<evidence type="ECO:0000256" key="4">
    <source>
        <dbReference type="ARBA" id="ARBA00022729"/>
    </source>
</evidence>
<keyword evidence="3" id="KW-0858">Xylan degradation</keyword>
<organism evidence="8 9">
    <name type="scientific">Neogemmobacter tilapiae</name>
    <dbReference type="NCBI Taxonomy" id="875041"/>
    <lineage>
        <taxon>Bacteria</taxon>
        <taxon>Pseudomonadati</taxon>
        <taxon>Pseudomonadota</taxon>
        <taxon>Alphaproteobacteria</taxon>
        <taxon>Rhodobacterales</taxon>
        <taxon>Paracoccaceae</taxon>
        <taxon>Neogemmobacter</taxon>
    </lineage>
</organism>
<evidence type="ECO:0000256" key="2">
    <source>
        <dbReference type="ARBA" id="ARBA00022525"/>
    </source>
</evidence>
<evidence type="ECO:0000256" key="5">
    <source>
        <dbReference type="ARBA" id="ARBA00022801"/>
    </source>
</evidence>
<proteinExistence type="predicted"/>
<dbReference type="GO" id="GO:0030600">
    <property type="term" value="F:feruloyl esterase activity"/>
    <property type="evidence" value="ECO:0007669"/>
    <property type="project" value="InterPro"/>
</dbReference>
<evidence type="ECO:0000313" key="8">
    <source>
        <dbReference type="EMBL" id="GHC44195.1"/>
    </source>
</evidence>
<dbReference type="RefSeq" id="WP_189409543.1">
    <property type="nucleotide sequence ID" value="NZ_BMYJ01000001.1"/>
</dbReference>
<dbReference type="InterPro" id="IPR029058">
    <property type="entry name" value="AB_hydrolase_fold"/>
</dbReference>
<gene>
    <name evidence="8" type="ORF">GCM10007315_01700</name>
</gene>
<dbReference type="Proteomes" id="UP000638981">
    <property type="component" value="Unassembled WGS sequence"/>
</dbReference>
<accession>A0A918WGE3</accession>
<dbReference type="PANTHER" id="PTHR38050">
    <property type="match status" value="1"/>
</dbReference>
<dbReference type="GO" id="GO:0005576">
    <property type="term" value="C:extracellular region"/>
    <property type="evidence" value="ECO:0007669"/>
    <property type="project" value="UniProtKB-SubCell"/>
</dbReference>
<evidence type="ECO:0000256" key="6">
    <source>
        <dbReference type="ARBA" id="ARBA00023277"/>
    </source>
</evidence>
<keyword evidence="7" id="KW-0624">Polysaccharide degradation</keyword>
<comment type="caution">
    <text evidence="8">The sequence shown here is derived from an EMBL/GenBank/DDBJ whole genome shotgun (WGS) entry which is preliminary data.</text>
</comment>
<sequence length="285" mass="30811">MKFLTLLLFLLPGFALADRQEIRLGDRAYVIDLPARAVGAPLILVLHGGGGSPAQIARNSGFSLPANKAGYAVIYPEGSGRIKTWNGGYCCGFAQRNKVDDIAFLDLAIKDAGKRFKLNTDRLYLTGMSNGSLMVEAYAASKPRRVKAVAGVSGTLDIASFPVRGQVALLHIHGTADTQVPYAGGLPTDGFTDTHFSAVTEVVDAFVQRWGTGLMRTSRTLDRFDDGTKVTIENWTQKGRVVVRLITVENGGHVWPGGRRAGRQGGQTQEISANDEILRFFAQFP</sequence>
<dbReference type="GO" id="GO:0045493">
    <property type="term" value="P:xylan catabolic process"/>
    <property type="evidence" value="ECO:0007669"/>
    <property type="project" value="UniProtKB-KW"/>
</dbReference>
<dbReference type="InterPro" id="IPR043595">
    <property type="entry name" value="FaeB/C/D"/>
</dbReference>
<evidence type="ECO:0000256" key="7">
    <source>
        <dbReference type="ARBA" id="ARBA00023326"/>
    </source>
</evidence>
<evidence type="ECO:0000313" key="9">
    <source>
        <dbReference type="Proteomes" id="UP000638981"/>
    </source>
</evidence>
<dbReference type="Pfam" id="PF10503">
    <property type="entry name" value="Esterase_PHB"/>
    <property type="match status" value="1"/>
</dbReference>
<dbReference type="InterPro" id="IPR010126">
    <property type="entry name" value="Esterase_phb"/>
</dbReference>
<dbReference type="EMBL" id="BMYJ01000001">
    <property type="protein sequence ID" value="GHC44195.1"/>
    <property type="molecule type" value="Genomic_DNA"/>
</dbReference>
<keyword evidence="6" id="KW-0119">Carbohydrate metabolism</keyword>
<comment type="subcellular location">
    <subcellularLocation>
        <location evidence="1">Secreted</location>
    </subcellularLocation>
</comment>
<dbReference type="AlphaFoldDB" id="A0A918WGE3"/>
<keyword evidence="9" id="KW-1185">Reference proteome</keyword>
<keyword evidence="5" id="KW-0378">Hydrolase</keyword>
<dbReference type="PANTHER" id="PTHR38050:SF2">
    <property type="entry name" value="FERULOYL ESTERASE C-RELATED"/>
    <property type="match status" value="1"/>
</dbReference>
<reference evidence="8" key="1">
    <citation type="journal article" date="2014" name="Int. J. Syst. Evol. Microbiol.">
        <title>Complete genome sequence of Corynebacterium casei LMG S-19264T (=DSM 44701T), isolated from a smear-ripened cheese.</title>
        <authorList>
            <consortium name="US DOE Joint Genome Institute (JGI-PGF)"/>
            <person name="Walter F."/>
            <person name="Albersmeier A."/>
            <person name="Kalinowski J."/>
            <person name="Ruckert C."/>
        </authorList>
    </citation>
    <scope>NUCLEOTIDE SEQUENCE</scope>
    <source>
        <strain evidence="8">KCTC 23310</strain>
    </source>
</reference>
<keyword evidence="2" id="KW-0964">Secreted</keyword>
<name>A0A918WGE3_9RHOB</name>